<dbReference type="InterPro" id="IPR013780">
    <property type="entry name" value="Glyco_hydro_b"/>
</dbReference>
<dbReference type="PANTHER" id="PTHR46017">
    <property type="entry name" value="ALPHA-MANNOSIDASE 2C1"/>
    <property type="match status" value="1"/>
</dbReference>
<keyword evidence="4" id="KW-0326">Glycosidase</keyword>
<keyword evidence="7" id="KW-1185">Reference proteome</keyword>
<evidence type="ECO:0000256" key="1">
    <source>
        <dbReference type="ARBA" id="ARBA00009792"/>
    </source>
</evidence>
<protein>
    <submittedName>
        <fullName evidence="6">Alpha-mannosidase</fullName>
    </submittedName>
</protein>
<dbReference type="Gene3D" id="2.60.40.1180">
    <property type="entry name" value="Golgi alpha-mannosidase II"/>
    <property type="match status" value="1"/>
</dbReference>
<dbReference type="InterPro" id="IPR041147">
    <property type="entry name" value="GH38_C"/>
</dbReference>
<dbReference type="Pfam" id="PF01074">
    <property type="entry name" value="Glyco_hydro_38N"/>
    <property type="match status" value="1"/>
</dbReference>
<comment type="similarity">
    <text evidence="1">Belongs to the glycosyl hydrolase 38 family.</text>
</comment>
<accession>A0ABS2HBV6</accession>
<dbReference type="RefSeq" id="WP_193418975.1">
    <property type="nucleotide sequence ID" value="NZ_JADCNN020000032.1"/>
</dbReference>
<dbReference type="InterPro" id="IPR011330">
    <property type="entry name" value="Glyco_hydro/deAcase_b/a-brl"/>
</dbReference>
<evidence type="ECO:0000256" key="3">
    <source>
        <dbReference type="ARBA" id="ARBA00022801"/>
    </source>
</evidence>
<dbReference type="SUPFAM" id="SSF88688">
    <property type="entry name" value="Families 57/38 glycoside transferase middle domain"/>
    <property type="match status" value="1"/>
</dbReference>
<dbReference type="EMBL" id="JADCNN020000032">
    <property type="protein sequence ID" value="MBM6998261.1"/>
    <property type="molecule type" value="Genomic_DNA"/>
</dbReference>
<sequence length="1051" mass="120689">MNRIDRLIRHLSELQWKDSQTLTTWKIKRGRYLLPGEYDWEEEISVEFAGDALNGAAGTTYLLRKSVVVPAEWTAEDVGLVFESNGEGLLRINGHSYHGLDSNHCFIPMDPREVGYLPELEIELMDPEPNPDDRLNQQFNPRRQPIADLNVRLVIVNRPIRSLLYTITVAAGSAALLPERSLEKNRLMEALYRVHDAFAYLSGDAEEDRAVFPDPEEVQRLEEMLLHALREDSTGKKAGVMHMVAQSHIDIAWLWPIRETVRKGSRTFSTALRLIEEFPEFHYAQSQPQLYAYVKEHDPELYGRVREQIAKGRWELVGGMWVEPDLNIPSGESLVRQSLYGQKFYMEEFSKRSFIEWLPDTFGYCASLPQILKLSGVEYFMTSKLNWSDTNPFPYDIFHWVGIDGTSILSYLNHGLGEDTRPKDIREHWDFFRQKDVHDEEMLLYGHGDGGGGATREMVEYVARSANLPGLPVSKFSTAEEYFRGLDASAESFPKWYGDLYLEYHRGTYTSQARNKQMNRKMELLFREAEVWSSLATSVNSESASNRGFATSLEEGWKLILLNQFHDIIPGSSIPEVYETSSREYAKVAQIGRSVLRSGIASLLSKISVAGEGIPYVVFNSLGWERNAVIQLRLEAATVAWVVDSQGRTLKSQVIEDENGRYLLTELPAVPAFGYTTVWLRTKPLDVTRNQIDTEQQAGAVQPLRWETDTYVLEFNERGEITRWRDKEEKRELLIGGRVANEFQFFHDRPVEWDAWDVDHRYAKQSAGTAKLESFEVIENGSVRDVLRLRWSWSRSTIAQDIVFQKGMRRVDFKTSVNWQESHKLWKVAFPVDLIATKATYEIPFGALERSTTNNTSWDQAQFEVCGHRWADLSEGGYGVSLLNDSKYGYDIKEGVLRLSLLRAPKWPDKHADLGQHEFTYSLYPHRGNWREASVVRTAAELNQPVVVEQAKIQVGILPGDNSFFRLVSDHVILDTIKMAEDKKGTILRFYESSGAREQIRLNWKLPMLKAMVVNLMEEEIEEALVHDGELYLDFRPYEIKTVKLIHENGC</sequence>
<dbReference type="Gene3D" id="1.20.1270.50">
    <property type="entry name" value="Glycoside hydrolase family 38, central domain"/>
    <property type="match status" value="1"/>
</dbReference>
<evidence type="ECO:0000313" key="6">
    <source>
        <dbReference type="EMBL" id="MBM6998261.1"/>
    </source>
</evidence>
<dbReference type="Pfam" id="PF09261">
    <property type="entry name" value="Alpha-mann_mid"/>
    <property type="match status" value="1"/>
</dbReference>
<dbReference type="PANTHER" id="PTHR46017:SF1">
    <property type="entry name" value="ALPHA-MANNOSIDASE 2C1"/>
    <property type="match status" value="1"/>
</dbReference>
<evidence type="ECO:0000256" key="2">
    <source>
        <dbReference type="ARBA" id="ARBA00022723"/>
    </source>
</evidence>
<dbReference type="SMART" id="SM00872">
    <property type="entry name" value="Alpha-mann_mid"/>
    <property type="match status" value="1"/>
</dbReference>
<dbReference type="Gene3D" id="2.60.40.2220">
    <property type="match status" value="1"/>
</dbReference>
<comment type="caution">
    <text evidence="6">The sequence shown here is derived from an EMBL/GenBank/DDBJ whole genome shotgun (WGS) entry which is preliminary data.</text>
</comment>
<dbReference type="Pfam" id="PF17677">
    <property type="entry name" value="Glyco_hydro38C2"/>
    <property type="match status" value="1"/>
</dbReference>
<evidence type="ECO:0000313" key="7">
    <source>
        <dbReference type="Proteomes" id="UP001516620"/>
    </source>
</evidence>
<dbReference type="InterPro" id="IPR000602">
    <property type="entry name" value="Glyco_hydro_38_N"/>
</dbReference>
<dbReference type="InterPro" id="IPR011682">
    <property type="entry name" value="Glyco_hydro_38_C"/>
</dbReference>
<keyword evidence="3" id="KW-0378">Hydrolase</keyword>
<dbReference type="InterPro" id="IPR028995">
    <property type="entry name" value="Glyco_hydro_57/38_cen_sf"/>
</dbReference>
<dbReference type="InterPro" id="IPR015341">
    <property type="entry name" value="Glyco_hydro_38_cen"/>
</dbReference>
<dbReference type="SUPFAM" id="SSF88713">
    <property type="entry name" value="Glycoside hydrolase/deacetylase"/>
    <property type="match status" value="1"/>
</dbReference>
<dbReference type="Gene3D" id="2.70.98.30">
    <property type="entry name" value="Golgi alpha-mannosidase II, domain 4"/>
    <property type="match status" value="1"/>
</dbReference>
<keyword evidence="2" id="KW-0479">Metal-binding</keyword>
<dbReference type="InterPro" id="IPR037094">
    <property type="entry name" value="Glyco_hydro_38_cen_sf"/>
</dbReference>
<dbReference type="InterPro" id="IPR011013">
    <property type="entry name" value="Gal_mutarotase_sf_dom"/>
</dbReference>
<dbReference type="Gene3D" id="3.20.110.10">
    <property type="entry name" value="Glycoside hydrolase 38, N terminal domain"/>
    <property type="match status" value="1"/>
</dbReference>
<proteinExistence type="inferred from homology"/>
<dbReference type="SUPFAM" id="SSF74650">
    <property type="entry name" value="Galactose mutarotase-like"/>
    <property type="match status" value="1"/>
</dbReference>
<feature type="domain" description="Glycoside hydrolase family 38 central" evidence="5">
    <location>
        <begin position="503"/>
        <end position="585"/>
    </location>
</feature>
<reference evidence="6 7" key="1">
    <citation type="submission" date="2021-01" db="EMBL/GenBank/DDBJ databases">
        <title>Paenibacillus sp.nov. isolated from the rhizosphere soil of tomato plant.</title>
        <authorList>
            <person name="Thin K.K."/>
            <person name="Zhang X."/>
            <person name="He S."/>
        </authorList>
    </citation>
    <scope>NUCLEOTIDE SEQUENCE [LARGE SCALE GENOMIC DNA]</scope>
    <source>
        <strain evidence="6 7">DXFW5</strain>
    </source>
</reference>
<dbReference type="InterPro" id="IPR027291">
    <property type="entry name" value="Glyco_hydro_38_N_sf"/>
</dbReference>
<name>A0ABS2HBV6_9BACL</name>
<dbReference type="Proteomes" id="UP001516620">
    <property type="component" value="Unassembled WGS sequence"/>
</dbReference>
<dbReference type="Pfam" id="PF07748">
    <property type="entry name" value="Glyco_hydro_38C"/>
    <property type="match status" value="1"/>
</dbReference>
<organism evidence="6 7">
    <name type="scientific">Paenibacillus rhizolycopersici</name>
    <dbReference type="NCBI Taxonomy" id="2780073"/>
    <lineage>
        <taxon>Bacteria</taxon>
        <taxon>Bacillati</taxon>
        <taxon>Bacillota</taxon>
        <taxon>Bacilli</taxon>
        <taxon>Bacillales</taxon>
        <taxon>Paenibacillaceae</taxon>
        <taxon>Paenibacillus</taxon>
    </lineage>
</organism>
<evidence type="ECO:0000256" key="4">
    <source>
        <dbReference type="ARBA" id="ARBA00023295"/>
    </source>
</evidence>
<gene>
    <name evidence="6" type="ORF">IM700_021550</name>
</gene>
<dbReference type="CDD" id="cd10789">
    <property type="entry name" value="GH38N_AMII_ER_cytosolic"/>
    <property type="match status" value="1"/>
</dbReference>
<evidence type="ECO:0000259" key="5">
    <source>
        <dbReference type="SMART" id="SM00872"/>
    </source>
</evidence>